<protein>
    <recommendedName>
        <fullName evidence="4">Tetratricopeptide repeat protein 38</fullName>
    </recommendedName>
</protein>
<gene>
    <name evidence="2" type="ORF">PCOR1329_LOCUS41135</name>
</gene>
<evidence type="ECO:0000313" key="2">
    <source>
        <dbReference type="EMBL" id="CAK0848111.1"/>
    </source>
</evidence>
<sequence length="425" mass="44680">AAGSPAWEPQSSGVAEPPQQQALERATAPLGGERGPPPQLLPDAALEDLDEGARPPPDLRSGSPAVRAGAARHGPHAVSGPSDEFIGQACMPWPGAADGHQALVYAKAARTAAGYLAKRTLDAKWVASHVDLAYYCKVPLALLEVGMEAEAAQALDVALPLCRDGGQGSASELYSTLYPQWPWLCIGMAAVRLDRREVAQMCFDRLDAYVHPITGSGLVQEPLGSITSWEADVFSTALATKAALVRGQGQHAATSGDSLLRALEANRDNMKSRRFSLRWSWADGFNEDEHPLCCVTQDGKGQLYSMLGFPALVLLELSMGAAGSAISPQRAAAFREGASELLGFLKGCSGLVGSSTSHSTALAAAMACDHEAATKIGDAMLAMRTPSGIFSTQSDVDTVESFDQSADIVLMLSRMGKMMGGTTRL</sequence>
<feature type="compositionally biased region" description="Polar residues" evidence="1">
    <location>
        <begin position="9"/>
        <end position="22"/>
    </location>
</feature>
<evidence type="ECO:0000313" key="3">
    <source>
        <dbReference type="Proteomes" id="UP001189429"/>
    </source>
</evidence>
<evidence type="ECO:0000256" key="1">
    <source>
        <dbReference type="SAM" id="MobiDB-lite"/>
    </source>
</evidence>
<feature type="region of interest" description="Disordered" evidence="1">
    <location>
        <begin position="1"/>
        <end position="80"/>
    </location>
</feature>
<comment type="caution">
    <text evidence="2">The sequence shown here is derived from an EMBL/GenBank/DDBJ whole genome shotgun (WGS) entry which is preliminary data.</text>
</comment>
<keyword evidence="3" id="KW-1185">Reference proteome</keyword>
<accession>A0ABN9TPS2</accession>
<organism evidence="2 3">
    <name type="scientific">Prorocentrum cordatum</name>
    <dbReference type="NCBI Taxonomy" id="2364126"/>
    <lineage>
        <taxon>Eukaryota</taxon>
        <taxon>Sar</taxon>
        <taxon>Alveolata</taxon>
        <taxon>Dinophyceae</taxon>
        <taxon>Prorocentrales</taxon>
        <taxon>Prorocentraceae</taxon>
        <taxon>Prorocentrum</taxon>
    </lineage>
</organism>
<dbReference type="Proteomes" id="UP001189429">
    <property type="component" value="Unassembled WGS sequence"/>
</dbReference>
<reference evidence="2" key="1">
    <citation type="submission" date="2023-10" db="EMBL/GenBank/DDBJ databases">
        <authorList>
            <person name="Chen Y."/>
            <person name="Shah S."/>
            <person name="Dougan E. K."/>
            <person name="Thang M."/>
            <person name="Chan C."/>
        </authorList>
    </citation>
    <scope>NUCLEOTIDE SEQUENCE [LARGE SCALE GENOMIC DNA]</scope>
</reference>
<proteinExistence type="predicted"/>
<feature type="non-terminal residue" evidence="2">
    <location>
        <position position="1"/>
    </location>
</feature>
<evidence type="ECO:0008006" key="4">
    <source>
        <dbReference type="Google" id="ProtNLM"/>
    </source>
</evidence>
<name>A0ABN9TPS2_9DINO</name>
<dbReference type="EMBL" id="CAUYUJ010014950">
    <property type="protein sequence ID" value="CAK0848111.1"/>
    <property type="molecule type" value="Genomic_DNA"/>
</dbReference>